<evidence type="ECO:0000313" key="1">
    <source>
        <dbReference type="EMBL" id="ABG58267.1"/>
    </source>
</evidence>
<keyword evidence="2" id="KW-1185">Reference proteome</keyword>
<proteinExistence type="predicted"/>
<name>A0A6N4SPL6_CYTH3</name>
<dbReference type="EMBL" id="CP000383">
    <property type="protein sequence ID" value="ABG58267.1"/>
    <property type="molecule type" value="Genomic_DNA"/>
</dbReference>
<dbReference type="KEGG" id="chu:CHU_0990"/>
<dbReference type="AlphaFoldDB" id="A0A6N4SPL6"/>
<dbReference type="Proteomes" id="UP000001822">
    <property type="component" value="Chromosome"/>
</dbReference>
<gene>
    <name evidence="1" type="ordered locus">CHU_0990</name>
</gene>
<evidence type="ECO:0000313" key="2">
    <source>
        <dbReference type="Proteomes" id="UP000001822"/>
    </source>
</evidence>
<reference evidence="1 2" key="1">
    <citation type="journal article" date="2007" name="Appl. Environ. Microbiol.">
        <title>Genome sequence of the cellulolytic gliding bacterium Cytophaga hutchinsonii.</title>
        <authorList>
            <person name="Xie G."/>
            <person name="Bruce D.C."/>
            <person name="Challacombe J.F."/>
            <person name="Chertkov O."/>
            <person name="Detter J.C."/>
            <person name="Gilna P."/>
            <person name="Han C.S."/>
            <person name="Lucas S."/>
            <person name="Misra M."/>
            <person name="Myers G.L."/>
            <person name="Richardson P."/>
            <person name="Tapia R."/>
            <person name="Thayer N."/>
            <person name="Thompson L.S."/>
            <person name="Brettin T.S."/>
            <person name="Henrissat B."/>
            <person name="Wilson D.B."/>
            <person name="McBride M.J."/>
        </authorList>
    </citation>
    <scope>NUCLEOTIDE SEQUENCE [LARGE SCALE GENOMIC DNA]</scope>
    <source>
        <strain evidence="2">ATCC 33406 / DSM 1761 / CIP 103989 / NBRC 15051 / NCIMB 9469 / D465</strain>
    </source>
</reference>
<accession>A0A6N4SPL6</accession>
<sequence length="105" mass="12043">MKVTPTEIIDLMSPLNHFINTQLLTTMTTTIQYKTLTFAQNTFRNTETFSKAESVYTPNAFDEDLSNLIKPATTLADIQQTIYEEKIIWSLKKSNPLYSSVLFLN</sequence>
<organism evidence="1 2">
    <name type="scientific">Cytophaga hutchinsonii (strain ATCC 33406 / DSM 1761 / CIP 103989 / NBRC 15051 / NCIMB 9469 / D465)</name>
    <dbReference type="NCBI Taxonomy" id="269798"/>
    <lineage>
        <taxon>Bacteria</taxon>
        <taxon>Pseudomonadati</taxon>
        <taxon>Bacteroidota</taxon>
        <taxon>Cytophagia</taxon>
        <taxon>Cytophagales</taxon>
        <taxon>Cytophagaceae</taxon>
        <taxon>Cytophaga</taxon>
    </lineage>
</organism>
<protein>
    <submittedName>
        <fullName evidence="1">Uncharacterized protein</fullName>
    </submittedName>
</protein>